<dbReference type="InterPro" id="IPR038718">
    <property type="entry name" value="SNF2-like_sf"/>
</dbReference>
<evidence type="ECO:0000313" key="3">
    <source>
        <dbReference type="EMBL" id="MDA0640606.1"/>
    </source>
</evidence>
<organism evidence="3 4">
    <name type="scientific">Nonomuraea ferruginea</name>
    <dbReference type="NCBI Taxonomy" id="46174"/>
    <lineage>
        <taxon>Bacteria</taxon>
        <taxon>Bacillati</taxon>
        <taxon>Actinomycetota</taxon>
        <taxon>Actinomycetes</taxon>
        <taxon>Streptosporangiales</taxon>
        <taxon>Streptosporangiaceae</taxon>
        <taxon>Nonomuraea</taxon>
    </lineage>
</organism>
<proteinExistence type="predicted"/>
<dbReference type="PANTHER" id="PTHR45629:SF7">
    <property type="entry name" value="DNA EXCISION REPAIR PROTEIN ERCC-6-RELATED"/>
    <property type="match status" value="1"/>
</dbReference>
<dbReference type="InterPro" id="IPR050496">
    <property type="entry name" value="SNF2_RAD54_helicase_repair"/>
</dbReference>
<dbReference type="PANTHER" id="PTHR45629">
    <property type="entry name" value="SNF2/RAD54 FAMILY MEMBER"/>
    <property type="match status" value="1"/>
</dbReference>
<dbReference type="Proteomes" id="UP001212498">
    <property type="component" value="Unassembled WGS sequence"/>
</dbReference>
<keyword evidence="3" id="KW-0067">ATP-binding</keyword>
<reference evidence="3 4" key="1">
    <citation type="submission" date="2022-11" db="EMBL/GenBank/DDBJ databases">
        <title>Nonomuraea corallina sp. nov., a new species of the genus Nonomuraea isolated from sea side sediment in Thai sea.</title>
        <authorList>
            <person name="Ngamcharungchit C."/>
            <person name="Matsumoto A."/>
            <person name="Suriyachadkun C."/>
            <person name="Panbangred W."/>
            <person name="Inahashi Y."/>
            <person name="Intra B."/>
        </authorList>
    </citation>
    <scope>NUCLEOTIDE SEQUENCE [LARGE SCALE GENOMIC DNA]</scope>
    <source>
        <strain evidence="3 4">DSM 43553</strain>
    </source>
</reference>
<accession>A0ABT4STL3</accession>
<keyword evidence="4" id="KW-1185">Reference proteome</keyword>
<dbReference type="SUPFAM" id="SSF52540">
    <property type="entry name" value="P-loop containing nucleoside triphosphate hydrolases"/>
    <property type="match status" value="2"/>
</dbReference>
<gene>
    <name evidence="3" type="ORF">OUY24_08245</name>
</gene>
<dbReference type="Pfam" id="PF00271">
    <property type="entry name" value="Helicase_C"/>
    <property type="match status" value="1"/>
</dbReference>
<keyword evidence="3" id="KW-0347">Helicase</keyword>
<dbReference type="InterPro" id="IPR014001">
    <property type="entry name" value="Helicase_ATP-bd"/>
</dbReference>
<dbReference type="InterPro" id="IPR001650">
    <property type="entry name" value="Helicase_C-like"/>
</dbReference>
<dbReference type="CDD" id="cd18793">
    <property type="entry name" value="SF2_C_SNF"/>
    <property type="match status" value="1"/>
</dbReference>
<protein>
    <submittedName>
        <fullName evidence="3">DEAD/DEAH box helicase</fullName>
    </submittedName>
</protein>
<dbReference type="InterPro" id="IPR000330">
    <property type="entry name" value="SNF2_N"/>
</dbReference>
<dbReference type="SMART" id="SM00487">
    <property type="entry name" value="DEXDc"/>
    <property type="match status" value="1"/>
</dbReference>
<dbReference type="PROSITE" id="PS51194">
    <property type="entry name" value="HELICASE_CTER"/>
    <property type="match status" value="1"/>
</dbReference>
<name>A0ABT4STL3_9ACTN</name>
<keyword evidence="3" id="KW-0547">Nucleotide-binding</keyword>
<sequence>MRESATEVVARARAVLAGGVDAARAAIADSRLAERLDDHQVLNVAALTVDSSWGGCVFDEQGTGKTITMIATFDLLVERNLADVLVVMAPKSMVREWEVQFEHFAEGVYRVAVVDGSKAEKTKALTSGADVVVMNYESAVTSEPAVRLLARRCRAVLAVDESFNVKNPDARRTGAIARIREWCTHAFALCGTPAPNSPADMVAQFDLVDFGHTFGAVRLDEEPEVALNQVREAVTERGHYVRNLKSVVLKDLPGRSFNRVKVQMQPVQAAAYAATLEGLITDVRQITDAEFRRQAVSFLARRSSLLRLCSDPSGVLDGYEELPAKVAALDDLLDQLVNQQNEKVVLWSFYRSNLDNLAVRYGPLGLVRVDGSIPSEERREAVRRFQEDDNVMVFLGNPAAAGAGLTLHRSRIAVYESLSNQAAHYLQSLDRIHRRGQAREVEYITLLCEGTIEEPEYNRLLTKAQTQAELLGDPPDPQPTRVLLLEELLTLRASMGRASRNG</sequence>
<dbReference type="InterPro" id="IPR049730">
    <property type="entry name" value="SNF2/RAD54-like_C"/>
</dbReference>
<dbReference type="EMBL" id="JAPNUD010000014">
    <property type="protein sequence ID" value="MDA0640606.1"/>
    <property type="molecule type" value="Genomic_DNA"/>
</dbReference>
<evidence type="ECO:0000313" key="4">
    <source>
        <dbReference type="Proteomes" id="UP001212498"/>
    </source>
</evidence>
<keyword evidence="1" id="KW-0378">Hydrolase</keyword>
<dbReference type="Pfam" id="PF00176">
    <property type="entry name" value="SNF2-rel_dom"/>
    <property type="match status" value="1"/>
</dbReference>
<evidence type="ECO:0000259" key="2">
    <source>
        <dbReference type="PROSITE" id="PS51194"/>
    </source>
</evidence>
<dbReference type="InterPro" id="IPR027417">
    <property type="entry name" value="P-loop_NTPase"/>
</dbReference>
<feature type="domain" description="Helicase C-terminal" evidence="2">
    <location>
        <begin position="328"/>
        <end position="486"/>
    </location>
</feature>
<dbReference type="RefSeq" id="WP_271275789.1">
    <property type="nucleotide sequence ID" value="NZ_BAABFD010000032.1"/>
</dbReference>
<dbReference type="SMART" id="SM00490">
    <property type="entry name" value="HELICc"/>
    <property type="match status" value="1"/>
</dbReference>
<comment type="caution">
    <text evidence="3">The sequence shown here is derived from an EMBL/GenBank/DDBJ whole genome shotgun (WGS) entry which is preliminary data.</text>
</comment>
<dbReference type="Gene3D" id="3.40.50.300">
    <property type="entry name" value="P-loop containing nucleotide triphosphate hydrolases"/>
    <property type="match status" value="1"/>
</dbReference>
<evidence type="ECO:0000256" key="1">
    <source>
        <dbReference type="ARBA" id="ARBA00022801"/>
    </source>
</evidence>
<dbReference type="GO" id="GO:0004386">
    <property type="term" value="F:helicase activity"/>
    <property type="evidence" value="ECO:0007669"/>
    <property type="project" value="UniProtKB-KW"/>
</dbReference>
<dbReference type="Gene3D" id="3.40.50.10810">
    <property type="entry name" value="Tandem AAA-ATPase domain"/>
    <property type="match status" value="1"/>
</dbReference>